<organism evidence="5 8">
    <name type="scientific">Curtobacterium pusillum</name>
    <dbReference type="NCBI Taxonomy" id="69373"/>
    <lineage>
        <taxon>Bacteria</taxon>
        <taxon>Bacillati</taxon>
        <taxon>Actinomycetota</taxon>
        <taxon>Actinomycetes</taxon>
        <taxon>Micrococcales</taxon>
        <taxon>Microbacteriaceae</taxon>
        <taxon>Curtobacterium</taxon>
    </lineage>
</organism>
<gene>
    <name evidence="5" type="ORF">FHW23_003463</name>
    <name evidence="6" type="ORF">HP507_00455</name>
</gene>
<comment type="caution">
    <text evidence="5">The sequence shown here is derived from an EMBL/GenBank/DDBJ whole genome shotgun (WGS) entry which is preliminary data.</text>
</comment>
<evidence type="ECO:0000313" key="7">
    <source>
        <dbReference type="Proteomes" id="UP000573001"/>
    </source>
</evidence>
<dbReference type="GO" id="GO:0003677">
    <property type="term" value="F:DNA binding"/>
    <property type="evidence" value="ECO:0007669"/>
    <property type="project" value="UniProtKB-KW"/>
</dbReference>
<dbReference type="InterPro" id="IPR011991">
    <property type="entry name" value="ArsR-like_HTH"/>
</dbReference>
<protein>
    <submittedName>
        <fullName evidence="5">DNA-binding transcriptional ArsR family regulator</fullName>
    </submittedName>
    <submittedName>
        <fullName evidence="6">Helix-turn-helix transcriptional regulator</fullName>
    </submittedName>
</protein>
<evidence type="ECO:0000256" key="2">
    <source>
        <dbReference type="ARBA" id="ARBA00023125"/>
    </source>
</evidence>
<dbReference type="SMART" id="SM00418">
    <property type="entry name" value="HTH_ARSR"/>
    <property type="match status" value="1"/>
</dbReference>
<dbReference type="EMBL" id="JACGXP010000009">
    <property type="protein sequence ID" value="MBA8992175.1"/>
    <property type="molecule type" value="Genomic_DNA"/>
</dbReference>
<dbReference type="PROSITE" id="PS50987">
    <property type="entry name" value="HTH_ARSR_2"/>
    <property type="match status" value="1"/>
</dbReference>
<reference evidence="6 7" key="1">
    <citation type="submission" date="2020-05" db="EMBL/GenBank/DDBJ databases">
        <title>Genome Sequencing of Type Strains.</title>
        <authorList>
            <person name="Lemaire J.F."/>
            <person name="Inderbitzin P."/>
            <person name="Gregorio O.A."/>
            <person name="Collins S.B."/>
            <person name="Wespe N."/>
            <person name="Knight-Connoni V."/>
        </authorList>
    </citation>
    <scope>NUCLEOTIDE SEQUENCE [LARGE SCALE GENOMIC DNA]</scope>
    <source>
        <strain evidence="6 7">ATCC 19096</strain>
    </source>
</reference>
<keyword evidence="3" id="KW-0804">Transcription</keyword>
<name>A0AAW3TC31_9MICO</name>
<dbReference type="GO" id="GO:0003700">
    <property type="term" value="F:DNA-binding transcription factor activity"/>
    <property type="evidence" value="ECO:0007669"/>
    <property type="project" value="InterPro"/>
</dbReference>
<dbReference type="InterPro" id="IPR036388">
    <property type="entry name" value="WH-like_DNA-bd_sf"/>
</dbReference>
<dbReference type="Proteomes" id="UP000590225">
    <property type="component" value="Unassembled WGS sequence"/>
</dbReference>
<evidence type="ECO:0000313" key="8">
    <source>
        <dbReference type="Proteomes" id="UP000590225"/>
    </source>
</evidence>
<dbReference type="SUPFAM" id="SSF46785">
    <property type="entry name" value="Winged helix' DNA-binding domain"/>
    <property type="match status" value="1"/>
</dbReference>
<dbReference type="InterPro" id="IPR051011">
    <property type="entry name" value="Metal_resp_trans_reg"/>
</dbReference>
<evidence type="ECO:0000256" key="3">
    <source>
        <dbReference type="ARBA" id="ARBA00023163"/>
    </source>
</evidence>
<sequence>MPIVEARGDLAAVSLFHSLADPTRLRIVRRLRLGEARVSDLVAELGLAQSTISEHVACLRDCALVEGRTQGRQVFYSLAQPELMDLLESAETLLHATGYQVDLCGTYGSDARATE</sequence>
<dbReference type="CDD" id="cd00090">
    <property type="entry name" value="HTH_ARSR"/>
    <property type="match status" value="1"/>
</dbReference>
<dbReference type="NCBIfam" id="NF033788">
    <property type="entry name" value="HTH_metalloreg"/>
    <property type="match status" value="1"/>
</dbReference>
<dbReference type="InterPro" id="IPR001845">
    <property type="entry name" value="HTH_ArsR_DNA-bd_dom"/>
</dbReference>
<evidence type="ECO:0000256" key="1">
    <source>
        <dbReference type="ARBA" id="ARBA00023015"/>
    </source>
</evidence>
<dbReference type="Proteomes" id="UP000573001">
    <property type="component" value="Unassembled WGS sequence"/>
</dbReference>
<dbReference type="InterPro" id="IPR036390">
    <property type="entry name" value="WH_DNA-bd_sf"/>
</dbReference>
<evidence type="ECO:0000313" key="6">
    <source>
        <dbReference type="EMBL" id="NUU12324.1"/>
    </source>
</evidence>
<feature type="domain" description="HTH arsR-type" evidence="4">
    <location>
        <begin position="4"/>
        <end position="98"/>
    </location>
</feature>
<dbReference type="RefSeq" id="WP_096897507.1">
    <property type="nucleotide sequence ID" value="NZ_BAAAWQ010000001.1"/>
</dbReference>
<dbReference type="PANTHER" id="PTHR43132:SF2">
    <property type="entry name" value="ARSENICAL RESISTANCE OPERON REPRESSOR ARSR-RELATED"/>
    <property type="match status" value="1"/>
</dbReference>
<keyword evidence="1" id="KW-0805">Transcription regulation</keyword>
<keyword evidence="2 5" id="KW-0238">DNA-binding</keyword>
<dbReference type="PANTHER" id="PTHR43132">
    <property type="entry name" value="ARSENICAL RESISTANCE OPERON REPRESSOR ARSR-RELATED"/>
    <property type="match status" value="1"/>
</dbReference>
<dbReference type="EMBL" id="JABMCE010000026">
    <property type="protein sequence ID" value="NUU12324.1"/>
    <property type="molecule type" value="Genomic_DNA"/>
</dbReference>
<dbReference type="Gene3D" id="1.10.10.10">
    <property type="entry name" value="Winged helix-like DNA-binding domain superfamily/Winged helix DNA-binding domain"/>
    <property type="match status" value="1"/>
</dbReference>
<evidence type="ECO:0000259" key="4">
    <source>
        <dbReference type="PROSITE" id="PS50987"/>
    </source>
</evidence>
<reference evidence="5 8" key="2">
    <citation type="submission" date="2020-07" db="EMBL/GenBank/DDBJ databases">
        <title>Above-ground endophytic microbial communities from plants in different locations in the United States.</title>
        <authorList>
            <person name="Frank C."/>
        </authorList>
    </citation>
    <scope>NUCLEOTIDE SEQUENCE [LARGE SCALE GENOMIC DNA]</scope>
    <source>
        <strain evidence="5 8">WPL5_2</strain>
    </source>
</reference>
<dbReference type="AlphaFoldDB" id="A0AAW3TC31"/>
<keyword evidence="7" id="KW-1185">Reference proteome</keyword>
<proteinExistence type="predicted"/>
<evidence type="ECO:0000313" key="5">
    <source>
        <dbReference type="EMBL" id="MBA8992175.1"/>
    </source>
</evidence>
<accession>A0AAW3TC31</accession>
<dbReference type="Pfam" id="PF01022">
    <property type="entry name" value="HTH_5"/>
    <property type="match status" value="1"/>
</dbReference>
<dbReference type="PRINTS" id="PR00778">
    <property type="entry name" value="HTHARSR"/>
</dbReference>